<dbReference type="SUPFAM" id="SSF69118">
    <property type="entry name" value="AhpD-like"/>
    <property type="match status" value="1"/>
</dbReference>
<dbReference type="PANTHER" id="PTHR34846">
    <property type="entry name" value="4-CARBOXYMUCONOLACTONE DECARBOXYLASE FAMILY PROTEIN (AFU_ORTHOLOGUE AFUA_6G11590)"/>
    <property type="match status" value="1"/>
</dbReference>
<proteinExistence type="predicted"/>
<sequence length="242" mass="26372">MRLPYVPNPPQFENGDDQEIVDRVKRRRGEDGLLELDLSLLHSPTVADGWNSFLGSIRAKTTISASIRETAICRVAVLNKAWYEWEQHAPLLRACPNVKEEGIQHILLAAPRTDTHSKKLDGVQGAGIAPLSNPFSAARTTIESMPAALADLPHANLSEAGGEGHLGEGALDEKHLAVIAYTDAMTLDVHVPDVVFERLKQSFTDREVVEITATIAAYNCVSRFLVALDVGERNAQSGLAVY</sequence>
<dbReference type="Gene3D" id="1.20.1290.10">
    <property type="entry name" value="AhpD-like"/>
    <property type="match status" value="1"/>
</dbReference>
<evidence type="ECO:0000313" key="2">
    <source>
        <dbReference type="Proteomes" id="UP000250266"/>
    </source>
</evidence>
<dbReference type="InterPro" id="IPR029032">
    <property type="entry name" value="AhpD-like"/>
</dbReference>
<evidence type="ECO:0000313" key="1">
    <source>
        <dbReference type="EMBL" id="OCK74136.1"/>
    </source>
</evidence>
<dbReference type="PANTHER" id="PTHR34846:SF9">
    <property type="entry name" value="4-CARBOXYMUCONOLACTONE DECARBOXYLASE FAMILY PROTEIN (AFU_ORTHOLOGUE AFUA_1G03690)"/>
    <property type="match status" value="1"/>
</dbReference>
<dbReference type="EMBL" id="KV745550">
    <property type="protein sequence ID" value="OCK74136.1"/>
    <property type="molecule type" value="Genomic_DNA"/>
</dbReference>
<dbReference type="OrthoDB" id="2135488at2759"/>
<name>A0A8E2DYP2_9PEZI</name>
<gene>
    <name evidence="1" type="ORF">K432DRAFT_410114</name>
</gene>
<protein>
    <recommendedName>
        <fullName evidence="3">Carboxymuconolactone decarboxylase-like domain-containing protein</fullName>
    </recommendedName>
</protein>
<evidence type="ECO:0008006" key="3">
    <source>
        <dbReference type="Google" id="ProtNLM"/>
    </source>
</evidence>
<organism evidence="1 2">
    <name type="scientific">Lepidopterella palustris CBS 459.81</name>
    <dbReference type="NCBI Taxonomy" id="1314670"/>
    <lineage>
        <taxon>Eukaryota</taxon>
        <taxon>Fungi</taxon>
        <taxon>Dikarya</taxon>
        <taxon>Ascomycota</taxon>
        <taxon>Pezizomycotina</taxon>
        <taxon>Dothideomycetes</taxon>
        <taxon>Pleosporomycetidae</taxon>
        <taxon>Mytilinidiales</taxon>
        <taxon>Argynnaceae</taxon>
        <taxon>Lepidopterella</taxon>
    </lineage>
</organism>
<dbReference type="AlphaFoldDB" id="A0A8E2DYP2"/>
<reference evidence="1 2" key="1">
    <citation type="journal article" date="2016" name="Nat. Commun.">
        <title>Ectomycorrhizal ecology is imprinted in the genome of the dominant symbiotic fungus Cenococcum geophilum.</title>
        <authorList>
            <consortium name="DOE Joint Genome Institute"/>
            <person name="Peter M."/>
            <person name="Kohler A."/>
            <person name="Ohm R.A."/>
            <person name="Kuo A."/>
            <person name="Krutzmann J."/>
            <person name="Morin E."/>
            <person name="Arend M."/>
            <person name="Barry K.W."/>
            <person name="Binder M."/>
            <person name="Choi C."/>
            <person name="Clum A."/>
            <person name="Copeland A."/>
            <person name="Grisel N."/>
            <person name="Haridas S."/>
            <person name="Kipfer T."/>
            <person name="LaButti K."/>
            <person name="Lindquist E."/>
            <person name="Lipzen A."/>
            <person name="Maire R."/>
            <person name="Meier B."/>
            <person name="Mihaltcheva S."/>
            <person name="Molinier V."/>
            <person name="Murat C."/>
            <person name="Poggeler S."/>
            <person name="Quandt C.A."/>
            <person name="Sperisen C."/>
            <person name="Tritt A."/>
            <person name="Tisserant E."/>
            <person name="Crous P.W."/>
            <person name="Henrissat B."/>
            <person name="Nehls U."/>
            <person name="Egli S."/>
            <person name="Spatafora J.W."/>
            <person name="Grigoriev I.V."/>
            <person name="Martin F.M."/>
        </authorList>
    </citation>
    <scope>NUCLEOTIDE SEQUENCE [LARGE SCALE GENOMIC DNA]</scope>
    <source>
        <strain evidence="1 2">CBS 459.81</strain>
    </source>
</reference>
<dbReference type="Proteomes" id="UP000250266">
    <property type="component" value="Unassembled WGS sequence"/>
</dbReference>
<keyword evidence="2" id="KW-1185">Reference proteome</keyword>
<accession>A0A8E2DYP2</accession>